<dbReference type="PANTHER" id="PTHR47510:SF3">
    <property type="entry name" value="ENDO_EXONUCLEASE_PHOSPHATASE DOMAIN-CONTAINING PROTEIN"/>
    <property type="match status" value="1"/>
</dbReference>
<reference evidence="1 2" key="1">
    <citation type="submission" date="2019-08" db="EMBL/GenBank/DDBJ databases">
        <title>Whole genome of Aphis craccivora.</title>
        <authorList>
            <person name="Voronova N.V."/>
            <person name="Shulinski R.S."/>
            <person name="Bandarenka Y.V."/>
            <person name="Zhorov D.G."/>
            <person name="Warner D."/>
        </authorList>
    </citation>
    <scope>NUCLEOTIDE SEQUENCE [LARGE SCALE GENOMIC DNA]</scope>
    <source>
        <strain evidence="1">180601</strain>
        <tissue evidence="1">Whole Body</tissue>
    </source>
</reference>
<gene>
    <name evidence="1" type="ORF">FWK35_00031259</name>
</gene>
<sequence>MNILHDLNLNSIIIYEHEIIDFIGSVKDNASTGPDGIPPIFLKMCCQTIAKPLHYLFNLSLSNETFPVCWKNLLFLPYINPMINKIPIFKIVNFVKNHNYLVKS</sequence>
<dbReference type="Proteomes" id="UP000478052">
    <property type="component" value="Unassembled WGS sequence"/>
</dbReference>
<accession>A0A6G0VQJ2</accession>
<keyword evidence="2" id="KW-1185">Reference proteome</keyword>
<evidence type="ECO:0000313" key="2">
    <source>
        <dbReference type="Proteomes" id="UP000478052"/>
    </source>
</evidence>
<dbReference type="OrthoDB" id="426210at2759"/>
<name>A0A6G0VQJ2_APHCR</name>
<organism evidence="1 2">
    <name type="scientific">Aphis craccivora</name>
    <name type="common">Cowpea aphid</name>
    <dbReference type="NCBI Taxonomy" id="307492"/>
    <lineage>
        <taxon>Eukaryota</taxon>
        <taxon>Metazoa</taxon>
        <taxon>Ecdysozoa</taxon>
        <taxon>Arthropoda</taxon>
        <taxon>Hexapoda</taxon>
        <taxon>Insecta</taxon>
        <taxon>Pterygota</taxon>
        <taxon>Neoptera</taxon>
        <taxon>Paraneoptera</taxon>
        <taxon>Hemiptera</taxon>
        <taxon>Sternorrhyncha</taxon>
        <taxon>Aphidomorpha</taxon>
        <taxon>Aphidoidea</taxon>
        <taxon>Aphididae</taxon>
        <taxon>Aphidini</taxon>
        <taxon>Aphis</taxon>
        <taxon>Aphis</taxon>
    </lineage>
</organism>
<evidence type="ECO:0000313" key="1">
    <source>
        <dbReference type="EMBL" id="KAF0705670.1"/>
    </source>
</evidence>
<dbReference type="PANTHER" id="PTHR47510">
    <property type="entry name" value="REVERSE TRANSCRIPTASE DOMAIN-CONTAINING PROTEIN"/>
    <property type="match status" value="1"/>
</dbReference>
<protein>
    <submittedName>
        <fullName evidence="1">Zinc finger protein 845-like</fullName>
    </submittedName>
</protein>
<proteinExistence type="predicted"/>
<dbReference type="AlphaFoldDB" id="A0A6G0VQJ2"/>
<comment type="caution">
    <text evidence="1">The sequence shown here is derived from an EMBL/GenBank/DDBJ whole genome shotgun (WGS) entry which is preliminary data.</text>
</comment>
<dbReference type="EMBL" id="VUJU01013173">
    <property type="protein sequence ID" value="KAF0705670.1"/>
    <property type="molecule type" value="Genomic_DNA"/>
</dbReference>